<proteinExistence type="predicted"/>
<evidence type="ECO:0000313" key="1">
    <source>
        <dbReference type="EMBL" id="AGX89319.1"/>
    </source>
</evidence>
<keyword evidence="2" id="KW-1185">Reference proteome</keyword>
<dbReference type="PATRIC" id="fig|1403316.3.peg.555"/>
<gene>
    <name evidence="1" type="ORF">PRV_02970</name>
</gene>
<name>U5NGI5_9MOLU</name>
<accession>U5NGI5</accession>
<sequence>MLNYSNNPLVTLKNYTITLTPNNEHLNVNGKFHLESNIPLTDNLIEISYLFPKQKVDKLFLKKSTKDICFPHSPELNCSVYENFAFIDIKNDSLFSNKRKDFSLIPFTVNFDINSYLENKNNYLENFSDFYLLKKQLNNIQLKNQFDWKNVFIEDKNFSSRYKELNILNKVIFKYKNPPIYSYYPLRMYIDKSKKRKFNLPILYFQNISTLENIGLIDKDSFQGNLSFFNNINEKFYSYTLEKSDFDLEHNINNYWKLDFSSNLFHKLSENVNDFSKAELELNFYFHERNRKELVNLIFYLKDSNNEIEQKDIKNLWKVSFHPEEFNLDELVIDSQWKQEIL</sequence>
<dbReference type="Proteomes" id="UP000017119">
    <property type="component" value="Chromosome"/>
</dbReference>
<dbReference type="RefSeq" id="WP_022770600.1">
    <property type="nucleotide sequence ID" value="NC_022575.1"/>
</dbReference>
<dbReference type="HOGENOM" id="CLU_810913_0_0_14"/>
<dbReference type="AlphaFoldDB" id="U5NGI5"/>
<dbReference type="EMBL" id="CP006771">
    <property type="protein sequence ID" value="AGX89319.1"/>
    <property type="molecule type" value="Genomic_DNA"/>
</dbReference>
<dbReference type="OrthoDB" id="972646at2"/>
<dbReference type="KEGG" id="mpv:PRV_02970"/>
<protein>
    <submittedName>
        <fullName evidence="1">Uncharacterized protein</fullName>
    </submittedName>
</protein>
<reference evidence="1 2" key="1">
    <citation type="journal article" date="2013" name="Genome Announc.">
        <title>Genome Sequence of Mycoplasma parvum (Formerly Eperythrozoon parvum), a Diminutive Hemoplasma of the Pig.</title>
        <authorList>
            <person name="do Nascimento N.C."/>
            <person name="Dos Santos A.P."/>
            <person name="Chu Y."/>
            <person name="Guimaraes A.M."/>
            <person name="Pagliaro A."/>
            <person name="Messick J.B."/>
        </authorList>
    </citation>
    <scope>NUCLEOTIDE SEQUENCE [LARGE SCALE GENOMIC DNA]</scope>
    <source>
        <strain evidence="1 2">Indiana</strain>
    </source>
</reference>
<organism evidence="1 2">
    <name type="scientific">Mycoplasma parvum str. Indiana</name>
    <dbReference type="NCBI Taxonomy" id="1403316"/>
    <lineage>
        <taxon>Bacteria</taxon>
        <taxon>Bacillati</taxon>
        <taxon>Mycoplasmatota</taxon>
        <taxon>Mollicutes</taxon>
        <taxon>Mycoplasmataceae</taxon>
        <taxon>Mycoplasma</taxon>
    </lineage>
</organism>
<dbReference type="STRING" id="1403316.PRV_02970"/>
<evidence type="ECO:0000313" key="2">
    <source>
        <dbReference type="Proteomes" id="UP000017119"/>
    </source>
</evidence>